<protein>
    <submittedName>
        <fullName evidence="2">Uncharacterized protein</fullName>
    </submittedName>
</protein>
<feature type="transmembrane region" description="Helical" evidence="1">
    <location>
        <begin position="258"/>
        <end position="280"/>
    </location>
</feature>
<gene>
    <name evidence="2" type="ORF">K491DRAFT_723494</name>
</gene>
<dbReference type="Proteomes" id="UP000799324">
    <property type="component" value="Unassembled WGS sequence"/>
</dbReference>
<keyword evidence="1" id="KW-0472">Membrane</keyword>
<evidence type="ECO:0000256" key="1">
    <source>
        <dbReference type="SAM" id="Phobius"/>
    </source>
</evidence>
<reference evidence="2" key="1">
    <citation type="journal article" date="2020" name="Stud. Mycol.">
        <title>101 Dothideomycetes genomes: a test case for predicting lifestyles and emergence of pathogens.</title>
        <authorList>
            <person name="Haridas S."/>
            <person name="Albert R."/>
            <person name="Binder M."/>
            <person name="Bloem J."/>
            <person name="Labutti K."/>
            <person name="Salamov A."/>
            <person name="Andreopoulos B."/>
            <person name="Baker S."/>
            <person name="Barry K."/>
            <person name="Bills G."/>
            <person name="Bluhm B."/>
            <person name="Cannon C."/>
            <person name="Castanera R."/>
            <person name="Culley D."/>
            <person name="Daum C."/>
            <person name="Ezra D."/>
            <person name="Gonzalez J."/>
            <person name="Henrissat B."/>
            <person name="Kuo A."/>
            <person name="Liang C."/>
            <person name="Lipzen A."/>
            <person name="Lutzoni F."/>
            <person name="Magnuson J."/>
            <person name="Mondo S."/>
            <person name="Nolan M."/>
            <person name="Ohm R."/>
            <person name="Pangilinan J."/>
            <person name="Park H.-J."/>
            <person name="Ramirez L."/>
            <person name="Alfaro M."/>
            <person name="Sun H."/>
            <person name="Tritt A."/>
            <person name="Yoshinaga Y."/>
            <person name="Zwiers L.-H."/>
            <person name="Turgeon B."/>
            <person name="Goodwin S."/>
            <person name="Spatafora J."/>
            <person name="Crous P."/>
            <person name="Grigoriev I."/>
        </authorList>
    </citation>
    <scope>NUCLEOTIDE SEQUENCE</scope>
    <source>
        <strain evidence="2">CBS 122681</strain>
    </source>
</reference>
<feature type="transmembrane region" description="Helical" evidence="1">
    <location>
        <begin position="326"/>
        <end position="345"/>
    </location>
</feature>
<feature type="transmembrane region" description="Helical" evidence="1">
    <location>
        <begin position="287"/>
        <end position="306"/>
    </location>
</feature>
<organism evidence="2 3">
    <name type="scientific">Lophiostoma macrostomum CBS 122681</name>
    <dbReference type="NCBI Taxonomy" id="1314788"/>
    <lineage>
        <taxon>Eukaryota</taxon>
        <taxon>Fungi</taxon>
        <taxon>Dikarya</taxon>
        <taxon>Ascomycota</taxon>
        <taxon>Pezizomycotina</taxon>
        <taxon>Dothideomycetes</taxon>
        <taxon>Pleosporomycetidae</taxon>
        <taxon>Pleosporales</taxon>
        <taxon>Lophiostomataceae</taxon>
        <taxon>Lophiostoma</taxon>
    </lineage>
</organism>
<dbReference type="EMBL" id="MU004628">
    <property type="protein sequence ID" value="KAF2647369.1"/>
    <property type="molecule type" value="Genomic_DNA"/>
</dbReference>
<keyword evidence="1" id="KW-1133">Transmembrane helix</keyword>
<keyword evidence="3" id="KW-1185">Reference proteome</keyword>
<proteinExistence type="predicted"/>
<evidence type="ECO:0000313" key="3">
    <source>
        <dbReference type="Proteomes" id="UP000799324"/>
    </source>
</evidence>
<keyword evidence="1" id="KW-0812">Transmembrane</keyword>
<dbReference type="OrthoDB" id="3800458at2759"/>
<name>A0A6A6SHY1_9PLEO</name>
<evidence type="ECO:0000313" key="2">
    <source>
        <dbReference type="EMBL" id="KAF2647369.1"/>
    </source>
</evidence>
<feature type="transmembrane region" description="Helical" evidence="1">
    <location>
        <begin position="216"/>
        <end position="233"/>
    </location>
</feature>
<sequence>MTEDIFAGLDEDPTWTVEHFEPIISRSYDRHDTRMMGPRETRDYRWINGQWRRARGEATDEWSDAFWTGVLADRVEEWRRARQHFGKELVEENCTQIDELYRTREIQAPLSLLASRSAIDIGKRGDEGMGGVLSMMEKRIGYVDGFITLSQMSRRSIIAHSHSDNKAIHVSDLASDTIVADKSSGSSLAIDRQGPPVTVGGEHATRMIFRVYLESRFLAILLIFRMMIIAEALDNDRTGIVPFDPQHQEEAANGSPILWIWMPQLVQLFAGAFTGIFLILSGHLTGAARTLLGPLMGITGIMWFIMRNDAAIKPVVSWIRLAVHQLYLLLTLAFAGICLCIIGLVQKSSIPGGLVTAIPP</sequence>
<accession>A0A6A6SHY1</accession>
<dbReference type="AlphaFoldDB" id="A0A6A6SHY1"/>